<comment type="catalytic activity">
    <reaction evidence="8">
        <text>L-threonyl-[protein] + ATP = O-phospho-L-threonyl-[protein] + ADP + H(+)</text>
        <dbReference type="Rhea" id="RHEA:46608"/>
        <dbReference type="Rhea" id="RHEA-COMP:11060"/>
        <dbReference type="Rhea" id="RHEA-COMP:11605"/>
        <dbReference type="ChEBI" id="CHEBI:15378"/>
        <dbReference type="ChEBI" id="CHEBI:30013"/>
        <dbReference type="ChEBI" id="CHEBI:30616"/>
        <dbReference type="ChEBI" id="CHEBI:61977"/>
        <dbReference type="ChEBI" id="CHEBI:456216"/>
        <dbReference type="EC" id="2.7.11.1"/>
    </reaction>
</comment>
<dbReference type="Proteomes" id="UP001153954">
    <property type="component" value="Unassembled WGS sequence"/>
</dbReference>
<evidence type="ECO:0000256" key="6">
    <source>
        <dbReference type="ARBA" id="ARBA00022777"/>
    </source>
</evidence>
<accession>A0AAU9VCH7</accession>
<keyword evidence="6" id="KW-0418">Kinase</keyword>
<keyword evidence="5" id="KW-0547">Nucleotide-binding</keyword>
<dbReference type="SUPFAM" id="SSF56112">
    <property type="entry name" value="Protein kinase-like (PK-like)"/>
    <property type="match status" value="1"/>
</dbReference>
<gene>
    <name evidence="11" type="ORF">EEDITHA_LOCUS21876</name>
</gene>
<dbReference type="PANTHER" id="PTHR24346">
    <property type="entry name" value="MAP/MICROTUBULE AFFINITY-REGULATING KINASE"/>
    <property type="match status" value="1"/>
</dbReference>
<evidence type="ECO:0000256" key="4">
    <source>
        <dbReference type="ARBA" id="ARBA00022679"/>
    </source>
</evidence>
<evidence type="ECO:0000259" key="10">
    <source>
        <dbReference type="PROSITE" id="PS50011"/>
    </source>
</evidence>
<dbReference type="GO" id="GO:0005737">
    <property type="term" value="C:cytoplasm"/>
    <property type="evidence" value="ECO:0007669"/>
    <property type="project" value="TreeGrafter"/>
</dbReference>
<dbReference type="GO" id="GO:0004674">
    <property type="term" value="F:protein serine/threonine kinase activity"/>
    <property type="evidence" value="ECO:0007669"/>
    <property type="project" value="UniProtKB-KW"/>
</dbReference>
<comment type="caution">
    <text evidence="11">The sequence shown here is derived from an EMBL/GenBank/DDBJ whole genome shotgun (WGS) entry which is preliminary data.</text>
</comment>
<keyword evidence="12" id="KW-1185">Reference proteome</keyword>
<evidence type="ECO:0000256" key="5">
    <source>
        <dbReference type="ARBA" id="ARBA00022741"/>
    </source>
</evidence>
<protein>
    <recommendedName>
        <fullName evidence="2">non-specific serine/threonine protein kinase</fullName>
        <ecNumber evidence="2">2.7.11.1</ecNumber>
    </recommendedName>
</protein>
<evidence type="ECO:0000313" key="11">
    <source>
        <dbReference type="EMBL" id="CAH2107888.1"/>
    </source>
</evidence>
<dbReference type="InterPro" id="IPR011009">
    <property type="entry name" value="Kinase-like_dom_sf"/>
</dbReference>
<evidence type="ECO:0000313" key="12">
    <source>
        <dbReference type="Proteomes" id="UP001153954"/>
    </source>
</evidence>
<keyword evidence="4" id="KW-0808">Transferase</keyword>
<organism evidence="11 12">
    <name type="scientific">Euphydryas editha</name>
    <name type="common">Edith's checkerspot</name>
    <dbReference type="NCBI Taxonomy" id="104508"/>
    <lineage>
        <taxon>Eukaryota</taxon>
        <taxon>Metazoa</taxon>
        <taxon>Ecdysozoa</taxon>
        <taxon>Arthropoda</taxon>
        <taxon>Hexapoda</taxon>
        <taxon>Insecta</taxon>
        <taxon>Pterygota</taxon>
        <taxon>Neoptera</taxon>
        <taxon>Endopterygota</taxon>
        <taxon>Lepidoptera</taxon>
        <taxon>Glossata</taxon>
        <taxon>Ditrysia</taxon>
        <taxon>Papilionoidea</taxon>
        <taxon>Nymphalidae</taxon>
        <taxon>Nymphalinae</taxon>
        <taxon>Euphydryas</taxon>
    </lineage>
</organism>
<comment type="catalytic activity">
    <reaction evidence="9">
        <text>L-seryl-[protein] + ATP = O-phospho-L-seryl-[protein] + ADP + H(+)</text>
        <dbReference type="Rhea" id="RHEA:17989"/>
        <dbReference type="Rhea" id="RHEA-COMP:9863"/>
        <dbReference type="Rhea" id="RHEA-COMP:11604"/>
        <dbReference type="ChEBI" id="CHEBI:15378"/>
        <dbReference type="ChEBI" id="CHEBI:29999"/>
        <dbReference type="ChEBI" id="CHEBI:30616"/>
        <dbReference type="ChEBI" id="CHEBI:83421"/>
        <dbReference type="ChEBI" id="CHEBI:456216"/>
        <dbReference type="EC" id="2.7.11.1"/>
    </reaction>
</comment>
<dbReference type="PANTHER" id="PTHR24346:SF107">
    <property type="entry name" value="SERINE_THREONINE-PROTEIN KINASE CHK1"/>
    <property type="match status" value="1"/>
</dbReference>
<evidence type="ECO:0000256" key="8">
    <source>
        <dbReference type="ARBA" id="ARBA00047899"/>
    </source>
</evidence>
<dbReference type="Gene3D" id="1.10.510.10">
    <property type="entry name" value="Transferase(Phosphotransferase) domain 1"/>
    <property type="match status" value="1"/>
</dbReference>
<evidence type="ECO:0000256" key="1">
    <source>
        <dbReference type="ARBA" id="ARBA00010791"/>
    </source>
</evidence>
<dbReference type="Pfam" id="PF00069">
    <property type="entry name" value="Pkinase"/>
    <property type="match status" value="1"/>
</dbReference>
<keyword evidence="7" id="KW-0067">ATP-binding</keyword>
<name>A0AAU9VCH7_EUPED</name>
<dbReference type="PROSITE" id="PS50011">
    <property type="entry name" value="PROTEIN_KINASE_DOM"/>
    <property type="match status" value="1"/>
</dbReference>
<dbReference type="EMBL" id="CAKOGL010000031">
    <property type="protein sequence ID" value="CAH2107888.1"/>
    <property type="molecule type" value="Genomic_DNA"/>
</dbReference>
<evidence type="ECO:0000256" key="7">
    <source>
        <dbReference type="ARBA" id="ARBA00022840"/>
    </source>
</evidence>
<comment type="similarity">
    <text evidence="1">Belongs to the protein kinase superfamily. CAMK Ser/Thr protein kinase family. NIM1 subfamily.</text>
</comment>
<sequence length="343" mass="38233">MVTERIVSHSKRVRRHGSRERLLTRVCGTVPYAAPEVLRAELAPYRAPPADLWSAALVLLAMLAGELPWMRASEEDRQFSEWGAWAAKRADTAAPAGVWRKLDKGALALMRRALHPDPARRLTLQATIEHRWFNDNEHEPARPREGGTKRVWSSQPLLTRDTGADFAVDGDAIALSSADLDALLSYSQPAHSDDLLLSQPLESPGAAPTLLQRLVRRITRVWTRCNDESALRTLCDLLDEKRYLWRRVHPRILAIDCGDGVKMRAWALPLPACEEGGEARAVLEFRRSRGCGLAFKRRYLELRSALQPLAAPPPPLADALTAPLHALAPASPPQPMDMDMDRD</sequence>
<dbReference type="EC" id="2.7.11.1" evidence="2"/>
<dbReference type="AlphaFoldDB" id="A0AAU9VCH7"/>
<evidence type="ECO:0000256" key="9">
    <source>
        <dbReference type="ARBA" id="ARBA00048679"/>
    </source>
</evidence>
<dbReference type="InterPro" id="IPR000719">
    <property type="entry name" value="Prot_kinase_dom"/>
</dbReference>
<dbReference type="GO" id="GO:0005524">
    <property type="term" value="F:ATP binding"/>
    <property type="evidence" value="ECO:0007669"/>
    <property type="project" value="UniProtKB-KW"/>
</dbReference>
<keyword evidence="3" id="KW-0723">Serine/threonine-protein kinase</keyword>
<feature type="domain" description="Protein kinase" evidence="10">
    <location>
        <begin position="1"/>
        <end position="133"/>
    </location>
</feature>
<proteinExistence type="inferred from homology"/>
<evidence type="ECO:0000256" key="3">
    <source>
        <dbReference type="ARBA" id="ARBA00022527"/>
    </source>
</evidence>
<reference evidence="11" key="1">
    <citation type="submission" date="2022-03" db="EMBL/GenBank/DDBJ databases">
        <authorList>
            <person name="Tunstrom K."/>
        </authorList>
    </citation>
    <scope>NUCLEOTIDE SEQUENCE</scope>
</reference>
<dbReference type="GO" id="GO:0035556">
    <property type="term" value="P:intracellular signal transduction"/>
    <property type="evidence" value="ECO:0007669"/>
    <property type="project" value="TreeGrafter"/>
</dbReference>
<evidence type="ECO:0000256" key="2">
    <source>
        <dbReference type="ARBA" id="ARBA00012513"/>
    </source>
</evidence>